<feature type="region of interest" description="Disordered" evidence="1">
    <location>
        <begin position="1"/>
        <end position="78"/>
    </location>
</feature>
<dbReference type="Proteomes" id="UP000475325">
    <property type="component" value="Unassembled WGS sequence"/>
</dbReference>
<protein>
    <submittedName>
        <fullName evidence="3">Uncharacterized protein</fullName>
    </submittedName>
</protein>
<proteinExistence type="predicted"/>
<reference evidence="6 7" key="2">
    <citation type="submission" date="2019-06" db="EMBL/GenBank/DDBJ databases">
        <authorList>
            <person name="Palmer J.M."/>
        </authorList>
    </citation>
    <scope>NUCLEOTIDE SEQUENCE [LARGE SCALE GENOMIC DNA]</scope>
    <source>
        <strain evidence="2 6">TWF102</strain>
        <strain evidence="3 7">TWF703</strain>
    </source>
</reference>
<dbReference type="EMBL" id="WIQW01000028">
    <property type="protein sequence ID" value="KAF3099523.1"/>
    <property type="molecule type" value="Genomic_DNA"/>
</dbReference>
<name>A0A7C8JJR3_ORBOL</name>
<reference evidence="4 5" key="1">
    <citation type="submission" date="2019-03" db="EMBL/GenBank/DDBJ databases">
        <title>Nematode-trapping fungi genome.</title>
        <authorList>
            <person name="Vidal-Diez De Ulzurrun G."/>
        </authorList>
    </citation>
    <scope>NUCLEOTIDE SEQUENCE [LARGE SCALE GENOMIC DNA]</scope>
    <source>
        <strain evidence="4 5">TWF154</strain>
    </source>
</reference>
<evidence type="ECO:0000313" key="3">
    <source>
        <dbReference type="EMBL" id="KAF3128380.1"/>
    </source>
</evidence>
<evidence type="ECO:0000313" key="4">
    <source>
        <dbReference type="EMBL" id="TGJ69336.1"/>
    </source>
</evidence>
<dbReference type="OrthoDB" id="5397914at2759"/>
<feature type="compositionally biased region" description="Low complexity" evidence="1">
    <location>
        <begin position="109"/>
        <end position="144"/>
    </location>
</feature>
<evidence type="ECO:0000313" key="7">
    <source>
        <dbReference type="Proteomes" id="UP000480548"/>
    </source>
</evidence>
<evidence type="ECO:0000313" key="6">
    <source>
        <dbReference type="Proteomes" id="UP000475325"/>
    </source>
</evidence>
<accession>A0A7C8JJR3</accession>
<dbReference type="EMBL" id="SOZJ01000003">
    <property type="protein sequence ID" value="TGJ69336.1"/>
    <property type="molecule type" value="Genomic_DNA"/>
</dbReference>
<sequence length="298" mass="32639">MDSVAAVVQQQQSSSLSSFDSPSPLLLPERLNLENPDGITLSNTSKPFPSVSGAAAPPSTSGFTPLPSRPSVITNKMTPYNCIPRSEVKDTKRLLTRLPSIKNERRTKTSSSGSSTPDLSRSSSTTTSTTPVLSPESISDSLSSHSSSEISCYKVVARKRSMDSIASSDNSSQYSCLAKDDQYLLHLKDVEGMSCWSDIAERMCRKGYSVQQRGLRTRYCILKRDLDLSLQRSMENLVNIQSEVDEVLGSSNCPVRRLASFKNKKIGGNLRVYDEEDEAVDPRVWDDLAASLQASGLR</sequence>
<evidence type="ECO:0000313" key="5">
    <source>
        <dbReference type="Proteomes" id="UP000297595"/>
    </source>
</evidence>
<dbReference type="AlphaFoldDB" id="A0A7C8JJR3"/>
<dbReference type="EMBL" id="WIQZ01000071">
    <property type="protein sequence ID" value="KAF3128380.1"/>
    <property type="molecule type" value="Genomic_DNA"/>
</dbReference>
<evidence type="ECO:0000256" key="1">
    <source>
        <dbReference type="SAM" id="MobiDB-lite"/>
    </source>
</evidence>
<evidence type="ECO:0000313" key="2">
    <source>
        <dbReference type="EMBL" id="KAF3099523.1"/>
    </source>
</evidence>
<dbReference type="Proteomes" id="UP000297595">
    <property type="component" value="Unassembled WGS sequence"/>
</dbReference>
<feature type="compositionally biased region" description="Low complexity" evidence="1">
    <location>
        <begin position="9"/>
        <end position="36"/>
    </location>
</feature>
<dbReference type="Proteomes" id="UP000480548">
    <property type="component" value="Unassembled WGS sequence"/>
</dbReference>
<gene>
    <name evidence="4" type="ORF">EYR41_005388</name>
    <name evidence="2" type="ORF">TWF102_005494</name>
    <name evidence="3" type="ORF">TWF703_009616</name>
</gene>
<comment type="caution">
    <text evidence="3">The sequence shown here is derived from an EMBL/GenBank/DDBJ whole genome shotgun (WGS) entry which is preliminary data.</text>
</comment>
<feature type="region of interest" description="Disordered" evidence="1">
    <location>
        <begin position="93"/>
        <end position="144"/>
    </location>
</feature>
<organism evidence="3 7">
    <name type="scientific">Orbilia oligospora</name>
    <name type="common">Nematode-trapping fungus</name>
    <name type="synonym">Arthrobotrys oligospora</name>
    <dbReference type="NCBI Taxonomy" id="2813651"/>
    <lineage>
        <taxon>Eukaryota</taxon>
        <taxon>Fungi</taxon>
        <taxon>Dikarya</taxon>
        <taxon>Ascomycota</taxon>
        <taxon>Pezizomycotina</taxon>
        <taxon>Orbiliomycetes</taxon>
        <taxon>Orbiliales</taxon>
        <taxon>Orbiliaceae</taxon>
        <taxon>Orbilia</taxon>
    </lineage>
</organism>